<keyword evidence="3" id="KW-1185">Reference proteome</keyword>
<feature type="compositionally biased region" description="Low complexity" evidence="1">
    <location>
        <begin position="84"/>
        <end position="97"/>
    </location>
</feature>
<sequence>MKLSYARDRLVEKYFWTCGEPCRPPAVQDDSGCATRGPKKHPPPVIASSITPRVITPVSSQADARKQRSAPDGNFSPLGSAGHSLSSVAPLSSSFPFPHLLRNF</sequence>
<reference evidence="2" key="1">
    <citation type="submission" date="2019-03" db="EMBL/GenBank/DDBJ databases">
        <title>WGS assembly of Setaria viridis.</title>
        <authorList>
            <person name="Huang P."/>
            <person name="Jenkins J."/>
            <person name="Grimwood J."/>
            <person name="Barry K."/>
            <person name="Healey A."/>
            <person name="Mamidi S."/>
            <person name="Sreedasyam A."/>
            <person name="Shu S."/>
            <person name="Feldman M."/>
            <person name="Wu J."/>
            <person name="Yu Y."/>
            <person name="Chen C."/>
            <person name="Johnson J."/>
            <person name="Rokhsar D."/>
            <person name="Baxter I."/>
            <person name="Schmutz J."/>
            <person name="Brutnell T."/>
            <person name="Kellogg E."/>
        </authorList>
    </citation>
    <scope>NUCLEOTIDE SEQUENCE [LARGE SCALE GENOMIC DNA]</scope>
</reference>
<evidence type="ECO:0000313" key="2">
    <source>
        <dbReference type="EMBL" id="TKW34947.1"/>
    </source>
</evidence>
<gene>
    <name evidence="2" type="ORF">SEVIR_2G340100v2</name>
</gene>
<proteinExistence type="predicted"/>
<evidence type="ECO:0000256" key="1">
    <source>
        <dbReference type="SAM" id="MobiDB-lite"/>
    </source>
</evidence>
<dbReference type="EMBL" id="CM016553">
    <property type="protein sequence ID" value="TKW34947.1"/>
    <property type="molecule type" value="Genomic_DNA"/>
</dbReference>
<protein>
    <submittedName>
        <fullName evidence="2">Uncharacterized protein</fullName>
    </submittedName>
</protein>
<dbReference type="Proteomes" id="UP000298652">
    <property type="component" value="Chromosome 2"/>
</dbReference>
<dbReference type="Gramene" id="TKW34947">
    <property type="protein sequence ID" value="TKW34947"/>
    <property type="gene ID" value="SEVIR_2G340100v2"/>
</dbReference>
<evidence type="ECO:0000313" key="3">
    <source>
        <dbReference type="Proteomes" id="UP000298652"/>
    </source>
</evidence>
<accession>A0A4U6WB38</accession>
<name>A0A4U6WB38_SETVI</name>
<organism evidence="2 3">
    <name type="scientific">Setaria viridis</name>
    <name type="common">Green bristlegrass</name>
    <name type="synonym">Setaria italica subsp. viridis</name>
    <dbReference type="NCBI Taxonomy" id="4556"/>
    <lineage>
        <taxon>Eukaryota</taxon>
        <taxon>Viridiplantae</taxon>
        <taxon>Streptophyta</taxon>
        <taxon>Embryophyta</taxon>
        <taxon>Tracheophyta</taxon>
        <taxon>Spermatophyta</taxon>
        <taxon>Magnoliopsida</taxon>
        <taxon>Liliopsida</taxon>
        <taxon>Poales</taxon>
        <taxon>Poaceae</taxon>
        <taxon>PACMAD clade</taxon>
        <taxon>Panicoideae</taxon>
        <taxon>Panicodae</taxon>
        <taxon>Paniceae</taxon>
        <taxon>Cenchrinae</taxon>
        <taxon>Setaria</taxon>
    </lineage>
</organism>
<feature type="region of interest" description="Disordered" evidence="1">
    <location>
        <begin position="27"/>
        <end position="97"/>
    </location>
</feature>
<dbReference type="AlphaFoldDB" id="A0A4U6WB38"/>